<protein>
    <submittedName>
        <fullName evidence="1">Uncharacterized protein</fullName>
    </submittedName>
</protein>
<accession>A0ABR5BTM3</accession>
<proteinExistence type="predicted"/>
<sequence>MAVPCGPPAYLPNSQSPQIVSFFPDCLDLYPDALKFFSETGDLLANDILPKVDHSHSLIVYRHGNIPKEKKYHFARFKAFSVLWLETAKSITAVLHIFYNWEIHHYLPDAWSSGDDANPEEIIKKLSYFAGRVRNQTLKNRLEQVGTIPSILFVRSKEIVKMYEKGYIYGMGLGNVFEILTKGSEKYLPSRTLSRSGLLLSWDDLAIKRCLIKRARANSTSAMRAIKIIMAARRREPKMRGKALKNSAALQLADWKGISMIYL</sequence>
<gene>
    <name evidence="1" type="ORF">I306_03970</name>
</gene>
<evidence type="ECO:0000313" key="2">
    <source>
        <dbReference type="Proteomes" id="UP000054272"/>
    </source>
</evidence>
<name>A0ABR5BTM3_9TREE</name>
<dbReference type="Proteomes" id="UP000054272">
    <property type="component" value="Unassembled WGS sequence"/>
</dbReference>
<organism evidence="1 2">
    <name type="scientific">Cryptococcus gattii EJB2</name>
    <dbReference type="NCBI Taxonomy" id="1296103"/>
    <lineage>
        <taxon>Eukaryota</taxon>
        <taxon>Fungi</taxon>
        <taxon>Dikarya</taxon>
        <taxon>Basidiomycota</taxon>
        <taxon>Agaricomycotina</taxon>
        <taxon>Tremellomycetes</taxon>
        <taxon>Tremellales</taxon>
        <taxon>Cryptococcaceae</taxon>
        <taxon>Cryptococcus</taxon>
        <taxon>Cryptococcus gattii species complex</taxon>
    </lineage>
</organism>
<keyword evidence="2" id="KW-1185">Reference proteome</keyword>
<dbReference type="EMBL" id="KN848696">
    <property type="protein sequence ID" value="KIR78993.1"/>
    <property type="molecule type" value="Genomic_DNA"/>
</dbReference>
<reference evidence="1 2" key="1">
    <citation type="submission" date="2015-01" db="EMBL/GenBank/DDBJ databases">
        <title>The Genome Sequence of Cryptococcus gattii EJB2.</title>
        <authorList>
            <consortium name="The Broad Institute Genomics Platform"/>
            <person name="Cuomo C."/>
            <person name="Litvintseva A."/>
            <person name="Chen Y."/>
            <person name="Heitman J."/>
            <person name="Sun S."/>
            <person name="Springer D."/>
            <person name="Dromer F."/>
            <person name="Young S."/>
            <person name="Zeng Q."/>
            <person name="Gargeya S."/>
            <person name="Abouelleil A."/>
            <person name="Alvarado L."/>
            <person name="Chapman S.B."/>
            <person name="Gainer-Dewar J."/>
            <person name="Goldberg J."/>
            <person name="Griggs A."/>
            <person name="Gujja S."/>
            <person name="Hansen M."/>
            <person name="Howarth C."/>
            <person name="Imamovic A."/>
            <person name="Larimer J."/>
            <person name="Murphy C."/>
            <person name="Naylor J."/>
            <person name="Pearson M."/>
            <person name="Priest M."/>
            <person name="Roberts A."/>
            <person name="Saif S."/>
            <person name="Shea T."/>
            <person name="Sykes S."/>
            <person name="Wortman J."/>
            <person name="Nusbaum C."/>
            <person name="Birren B."/>
        </authorList>
    </citation>
    <scope>NUCLEOTIDE SEQUENCE [LARGE SCALE GENOMIC DNA]</scope>
    <source>
        <strain evidence="1 2">EJB2</strain>
    </source>
</reference>
<evidence type="ECO:0000313" key="1">
    <source>
        <dbReference type="EMBL" id="KIR78993.1"/>
    </source>
</evidence>